<proteinExistence type="predicted"/>
<dbReference type="WBParaSite" id="sdigi.contig289.g7105.t1">
    <property type="protein sequence ID" value="sdigi.contig289.g7105.t1"/>
    <property type="gene ID" value="sdigi.contig289.g7105"/>
</dbReference>
<accession>A0A915PNJ7</accession>
<dbReference type="AlphaFoldDB" id="A0A915PNJ7"/>
<evidence type="ECO:0000313" key="2">
    <source>
        <dbReference type="Proteomes" id="UP000887581"/>
    </source>
</evidence>
<organism evidence="2 3">
    <name type="scientific">Setaria digitata</name>
    <dbReference type="NCBI Taxonomy" id="48799"/>
    <lineage>
        <taxon>Eukaryota</taxon>
        <taxon>Metazoa</taxon>
        <taxon>Ecdysozoa</taxon>
        <taxon>Nematoda</taxon>
        <taxon>Chromadorea</taxon>
        <taxon>Rhabditida</taxon>
        <taxon>Spirurina</taxon>
        <taxon>Spiruromorpha</taxon>
        <taxon>Filarioidea</taxon>
        <taxon>Setariidae</taxon>
        <taxon>Setaria</taxon>
    </lineage>
</organism>
<dbReference type="Proteomes" id="UP000887581">
    <property type="component" value="Unplaced"/>
</dbReference>
<sequence length="295" mass="31272">MRKIEKKGFQTLGGIPAQNSSNEEPLPSSTRSSPSQSSERSTVDIVTSTGLLRPYQKSDGAIPILSAFSTRTSTNPDQLQPPGIPVAAFSPLLTPAMMAAQIGLLSTPNTLLSMMQAATAQNSLMNHSRCNDRNGQIVPTMLHQLSAIHSNQALVGYPKNELVLCIALIDALPVSALCILEGHIMEGKGGKVLGGAYKRGINGQWPPVQFTVSPPRISDWRLLIVAADAANAVSATATADAMQTRSFALQFLYIAVVEALLVGEVGIKCRTRIIDVSPYGHTCVGASIHCVNCSP</sequence>
<keyword evidence="2" id="KW-1185">Reference proteome</keyword>
<reference evidence="3" key="1">
    <citation type="submission" date="2022-11" db="UniProtKB">
        <authorList>
            <consortium name="WormBaseParasite"/>
        </authorList>
    </citation>
    <scope>IDENTIFICATION</scope>
</reference>
<protein>
    <submittedName>
        <fullName evidence="3">Uncharacterized protein</fullName>
    </submittedName>
</protein>
<name>A0A915PNJ7_9BILA</name>
<feature type="region of interest" description="Disordered" evidence="1">
    <location>
        <begin position="1"/>
        <end position="43"/>
    </location>
</feature>
<evidence type="ECO:0000313" key="3">
    <source>
        <dbReference type="WBParaSite" id="sdigi.contig289.g7105.t1"/>
    </source>
</evidence>
<feature type="compositionally biased region" description="Low complexity" evidence="1">
    <location>
        <begin position="23"/>
        <end position="40"/>
    </location>
</feature>
<evidence type="ECO:0000256" key="1">
    <source>
        <dbReference type="SAM" id="MobiDB-lite"/>
    </source>
</evidence>